<reference evidence="2 3" key="2">
    <citation type="journal article" date="2017" name="Genome Biol.">
        <title>New reference genome sequences of hot pepper reveal the massive evolution of plant disease-resistance genes by retroduplication.</title>
        <authorList>
            <person name="Kim S."/>
            <person name="Park J."/>
            <person name="Yeom S.I."/>
            <person name="Kim Y.M."/>
            <person name="Seo E."/>
            <person name="Kim K.T."/>
            <person name="Kim M.S."/>
            <person name="Lee J.M."/>
            <person name="Cheong K."/>
            <person name="Shin H.S."/>
            <person name="Kim S.B."/>
            <person name="Han K."/>
            <person name="Lee J."/>
            <person name="Park M."/>
            <person name="Lee H.A."/>
            <person name="Lee H.Y."/>
            <person name="Lee Y."/>
            <person name="Oh S."/>
            <person name="Lee J.H."/>
            <person name="Choi E."/>
            <person name="Choi E."/>
            <person name="Lee S.E."/>
            <person name="Jeon J."/>
            <person name="Kim H."/>
            <person name="Choi G."/>
            <person name="Song H."/>
            <person name="Lee J."/>
            <person name="Lee S.C."/>
            <person name="Kwon J.K."/>
            <person name="Lee H.Y."/>
            <person name="Koo N."/>
            <person name="Hong Y."/>
            <person name="Kim R.W."/>
            <person name="Kang W.H."/>
            <person name="Huh J.H."/>
            <person name="Kang B.C."/>
            <person name="Yang T.J."/>
            <person name="Lee Y.H."/>
            <person name="Bennetzen J.L."/>
            <person name="Choi D."/>
        </authorList>
    </citation>
    <scope>NUCLEOTIDE SEQUENCE [LARGE SCALE GENOMIC DNA]</scope>
    <source>
        <strain evidence="3">cv. CM334</strain>
    </source>
</reference>
<dbReference type="SUPFAM" id="SSF52058">
    <property type="entry name" value="L domain-like"/>
    <property type="match status" value="1"/>
</dbReference>
<name>A0A2G3ANW8_CAPAN</name>
<dbReference type="InterPro" id="IPR032675">
    <property type="entry name" value="LRR_dom_sf"/>
</dbReference>
<comment type="caution">
    <text evidence="2">The sequence shown here is derived from an EMBL/GenBank/DDBJ whole genome shotgun (WGS) entry which is preliminary data.</text>
</comment>
<accession>A0A2G3ANW8</accession>
<sequence>MLQFASDLYLNKCMGLRKLIAYSTFNGLKSLNIQGCYCAFGPVEGGSGQFDPLPNLEYLDLYLLVELYVQCSSSDQATLVKSEIPRVCKLKLYRLPDLGTLGEPQGMWEHLDELKLIACHGLRKLPLSIQTSKNIKIIEGKSEWWSQLEWDDDNFKSNLERLLLTNMVIPYKSDIPRAIWNPSLTRWGSPQPKCASRFGVSESDTPQGTRPKYNNILGSTNHDFGQ</sequence>
<feature type="compositionally biased region" description="Polar residues" evidence="1">
    <location>
        <begin position="216"/>
        <end position="226"/>
    </location>
</feature>
<reference evidence="2 3" key="1">
    <citation type="journal article" date="2014" name="Nat. Genet.">
        <title>Genome sequence of the hot pepper provides insights into the evolution of pungency in Capsicum species.</title>
        <authorList>
            <person name="Kim S."/>
            <person name="Park M."/>
            <person name="Yeom S.I."/>
            <person name="Kim Y.M."/>
            <person name="Lee J.M."/>
            <person name="Lee H.A."/>
            <person name="Seo E."/>
            <person name="Choi J."/>
            <person name="Cheong K."/>
            <person name="Kim K.T."/>
            <person name="Jung K."/>
            <person name="Lee G.W."/>
            <person name="Oh S.K."/>
            <person name="Bae C."/>
            <person name="Kim S.B."/>
            <person name="Lee H.Y."/>
            <person name="Kim S.Y."/>
            <person name="Kim M.S."/>
            <person name="Kang B.C."/>
            <person name="Jo Y.D."/>
            <person name="Yang H.B."/>
            <person name="Jeong H.J."/>
            <person name="Kang W.H."/>
            <person name="Kwon J.K."/>
            <person name="Shin C."/>
            <person name="Lim J.Y."/>
            <person name="Park J.H."/>
            <person name="Huh J.H."/>
            <person name="Kim J.S."/>
            <person name="Kim B.D."/>
            <person name="Cohen O."/>
            <person name="Paran I."/>
            <person name="Suh M.C."/>
            <person name="Lee S.B."/>
            <person name="Kim Y.K."/>
            <person name="Shin Y."/>
            <person name="Noh S.J."/>
            <person name="Park J."/>
            <person name="Seo Y.S."/>
            <person name="Kwon S.Y."/>
            <person name="Kim H.A."/>
            <person name="Park J.M."/>
            <person name="Kim H.J."/>
            <person name="Choi S.B."/>
            <person name="Bosland P.W."/>
            <person name="Reeves G."/>
            <person name="Jo S.H."/>
            <person name="Lee B.W."/>
            <person name="Cho H.T."/>
            <person name="Choi H.S."/>
            <person name="Lee M.S."/>
            <person name="Yu Y."/>
            <person name="Do Choi Y."/>
            <person name="Park B.S."/>
            <person name="van Deynze A."/>
            <person name="Ashrafi H."/>
            <person name="Hill T."/>
            <person name="Kim W.T."/>
            <person name="Pai H.S."/>
            <person name="Ahn H.K."/>
            <person name="Yeam I."/>
            <person name="Giovannoni J.J."/>
            <person name="Rose J.K."/>
            <person name="Sorensen I."/>
            <person name="Lee S.J."/>
            <person name="Kim R.W."/>
            <person name="Choi I.Y."/>
            <person name="Choi B.S."/>
            <person name="Lim J.S."/>
            <person name="Lee Y.H."/>
            <person name="Choi D."/>
        </authorList>
    </citation>
    <scope>NUCLEOTIDE SEQUENCE [LARGE SCALE GENOMIC DNA]</scope>
    <source>
        <strain evidence="3">cv. CM334</strain>
    </source>
</reference>
<dbReference type="AlphaFoldDB" id="A0A2G3ANW8"/>
<organism evidence="2 3">
    <name type="scientific">Capsicum annuum</name>
    <name type="common">Capsicum pepper</name>
    <dbReference type="NCBI Taxonomy" id="4072"/>
    <lineage>
        <taxon>Eukaryota</taxon>
        <taxon>Viridiplantae</taxon>
        <taxon>Streptophyta</taxon>
        <taxon>Embryophyta</taxon>
        <taxon>Tracheophyta</taxon>
        <taxon>Spermatophyta</taxon>
        <taxon>Magnoliopsida</taxon>
        <taxon>eudicotyledons</taxon>
        <taxon>Gunneridae</taxon>
        <taxon>Pentapetalae</taxon>
        <taxon>asterids</taxon>
        <taxon>lamiids</taxon>
        <taxon>Solanales</taxon>
        <taxon>Solanaceae</taxon>
        <taxon>Solanoideae</taxon>
        <taxon>Capsiceae</taxon>
        <taxon>Capsicum</taxon>
    </lineage>
</organism>
<feature type="region of interest" description="Disordered" evidence="1">
    <location>
        <begin position="197"/>
        <end position="226"/>
    </location>
</feature>
<dbReference type="Gene3D" id="3.80.10.10">
    <property type="entry name" value="Ribonuclease Inhibitor"/>
    <property type="match status" value="1"/>
</dbReference>
<evidence type="ECO:0000256" key="1">
    <source>
        <dbReference type="SAM" id="MobiDB-lite"/>
    </source>
</evidence>
<evidence type="ECO:0000313" key="2">
    <source>
        <dbReference type="EMBL" id="PHT95926.1"/>
    </source>
</evidence>
<proteinExistence type="predicted"/>
<gene>
    <name evidence="2" type="ORF">T459_03808</name>
</gene>
<dbReference type="Proteomes" id="UP000222542">
    <property type="component" value="Unassembled WGS sequence"/>
</dbReference>
<evidence type="ECO:0000313" key="3">
    <source>
        <dbReference type="Proteomes" id="UP000222542"/>
    </source>
</evidence>
<dbReference type="Gramene" id="PHT95926">
    <property type="protein sequence ID" value="PHT95926"/>
    <property type="gene ID" value="T459_03808"/>
</dbReference>
<protein>
    <submittedName>
        <fullName evidence="2">Uncharacterized protein</fullName>
    </submittedName>
</protein>
<keyword evidence="3" id="KW-1185">Reference proteome</keyword>
<dbReference type="EMBL" id="AYRZ02000001">
    <property type="protein sequence ID" value="PHT95926.1"/>
    <property type="molecule type" value="Genomic_DNA"/>
</dbReference>